<dbReference type="GO" id="GO:0008270">
    <property type="term" value="F:zinc ion binding"/>
    <property type="evidence" value="ECO:0007669"/>
    <property type="project" value="UniProtKB-KW"/>
</dbReference>
<accession>A0A9D4NB29</accession>
<dbReference type="InterPro" id="IPR001878">
    <property type="entry name" value="Znf_CCHC"/>
</dbReference>
<evidence type="ECO:0000313" key="4">
    <source>
        <dbReference type="EMBL" id="KAH3890434.1"/>
    </source>
</evidence>
<keyword evidence="1" id="KW-0862">Zinc</keyword>
<dbReference type="SUPFAM" id="SSF57756">
    <property type="entry name" value="Retrovirus zinc finger-like domains"/>
    <property type="match status" value="1"/>
</dbReference>
<feature type="compositionally biased region" description="Basic and acidic residues" evidence="2">
    <location>
        <begin position="40"/>
        <end position="52"/>
    </location>
</feature>
<name>A0A9D4NB29_DREPO</name>
<proteinExistence type="predicted"/>
<dbReference type="SMART" id="SM00343">
    <property type="entry name" value="ZnF_C2HC"/>
    <property type="match status" value="1"/>
</dbReference>
<evidence type="ECO:0000259" key="3">
    <source>
        <dbReference type="PROSITE" id="PS50158"/>
    </source>
</evidence>
<feature type="region of interest" description="Disordered" evidence="2">
    <location>
        <begin position="1"/>
        <end position="28"/>
    </location>
</feature>
<keyword evidence="1" id="KW-0479">Metal-binding</keyword>
<reference evidence="4" key="1">
    <citation type="journal article" date="2019" name="bioRxiv">
        <title>The Genome of the Zebra Mussel, Dreissena polymorpha: A Resource for Invasive Species Research.</title>
        <authorList>
            <person name="McCartney M.A."/>
            <person name="Auch B."/>
            <person name="Kono T."/>
            <person name="Mallez S."/>
            <person name="Zhang Y."/>
            <person name="Obille A."/>
            <person name="Becker A."/>
            <person name="Abrahante J.E."/>
            <person name="Garbe J."/>
            <person name="Badalamenti J.P."/>
            <person name="Herman A."/>
            <person name="Mangelson H."/>
            <person name="Liachko I."/>
            <person name="Sullivan S."/>
            <person name="Sone E.D."/>
            <person name="Koren S."/>
            <person name="Silverstein K.A.T."/>
            <person name="Beckman K.B."/>
            <person name="Gohl D.M."/>
        </authorList>
    </citation>
    <scope>NUCLEOTIDE SEQUENCE</scope>
    <source>
        <strain evidence="4">Duluth1</strain>
        <tissue evidence="4">Whole animal</tissue>
    </source>
</reference>
<feature type="compositionally biased region" description="Low complexity" evidence="2">
    <location>
        <begin position="70"/>
        <end position="82"/>
    </location>
</feature>
<dbReference type="InterPro" id="IPR036875">
    <property type="entry name" value="Znf_CCHC_sf"/>
</dbReference>
<feature type="domain" description="CCHC-type" evidence="3">
    <location>
        <begin position="100"/>
        <end position="115"/>
    </location>
</feature>
<feature type="region of interest" description="Disordered" evidence="2">
    <location>
        <begin position="40"/>
        <end position="90"/>
    </location>
</feature>
<evidence type="ECO:0000256" key="1">
    <source>
        <dbReference type="PROSITE-ProRule" id="PRU00047"/>
    </source>
</evidence>
<dbReference type="Gene3D" id="4.10.60.10">
    <property type="entry name" value="Zinc finger, CCHC-type"/>
    <property type="match status" value="1"/>
</dbReference>
<keyword evidence="1" id="KW-0863">Zinc-finger</keyword>
<dbReference type="AlphaFoldDB" id="A0A9D4NB29"/>
<evidence type="ECO:0000313" key="5">
    <source>
        <dbReference type="Proteomes" id="UP000828390"/>
    </source>
</evidence>
<dbReference type="Pfam" id="PF00098">
    <property type="entry name" value="zf-CCHC"/>
    <property type="match status" value="1"/>
</dbReference>
<dbReference type="Proteomes" id="UP000828390">
    <property type="component" value="Unassembled WGS sequence"/>
</dbReference>
<organism evidence="4 5">
    <name type="scientific">Dreissena polymorpha</name>
    <name type="common">Zebra mussel</name>
    <name type="synonym">Mytilus polymorpha</name>
    <dbReference type="NCBI Taxonomy" id="45954"/>
    <lineage>
        <taxon>Eukaryota</taxon>
        <taxon>Metazoa</taxon>
        <taxon>Spiralia</taxon>
        <taxon>Lophotrochozoa</taxon>
        <taxon>Mollusca</taxon>
        <taxon>Bivalvia</taxon>
        <taxon>Autobranchia</taxon>
        <taxon>Heteroconchia</taxon>
        <taxon>Euheterodonta</taxon>
        <taxon>Imparidentia</taxon>
        <taxon>Neoheterodontei</taxon>
        <taxon>Myida</taxon>
        <taxon>Dreissenoidea</taxon>
        <taxon>Dreissenidae</taxon>
        <taxon>Dreissena</taxon>
    </lineage>
</organism>
<feature type="compositionally biased region" description="Basic and acidic residues" evidence="2">
    <location>
        <begin position="1"/>
        <end position="14"/>
    </location>
</feature>
<evidence type="ECO:0000256" key="2">
    <source>
        <dbReference type="SAM" id="MobiDB-lite"/>
    </source>
</evidence>
<dbReference type="EMBL" id="JAIWYP010000001">
    <property type="protein sequence ID" value="KAH3890434.1"/>
    <property type="molecule type" value="Genomic_DNA"/>
</dbReference>
<protein>
    <recommendedName>
        <fullName evidence="3">CCHC-type domain-containing protein</fullName>
    </recommendedName>
</protein>
<gene>
    <name evidence="4" type="ORF">DPMN_014515</name>
</gene>
<sequence length="115" mass="12964">MEAEIKSPESESKKCHAMNVAPKKSELSEVKDLLIKLNERTGRLEKEKHEHNSSAYAGRDFSRSQRRGFSRPPGRGQGSQRGRSNEPLTPTRQLQFLASCFNCGRKGHIARLCPN</sequence>
<dbReference type="PROSITE" id="PS50158">
    <property type="entry name" value="ZF_CCHC"/>
    <property type="match status" value="1"/>
</dbReference>
<dbReference type="GO" id="GO:0003676">
    <property type="term" value="F:nucleic acid binding"/>
    <property type="evidence" value="ECO:0007669"/>
    <property type="project" value="InterPro"/>
</dbReference>
<reference evidence="4" key="2">
    <citation type="submission" date="2020-11" db="EMBL/GenBank/DDBJ databases">
        <authorList>
            <person name="McCartney M.A."/>
            <person name="Auch B."/>
            <person name="Kono T."/>
            <person name="Mallez S."/>
            <person name="Becker A."/>
            <person name="Gohl D.M."/>
            <person name="Silverstein K.A.T."/>
            <person name="Koren S."/>
            <person name="Bechman K.B."/>
            <person name="Herman A."/>
            <person name="Abrahante J.E."/>
            <person name="Garbe J."/>
        </authorList>
    </citation>
    <scope>NUCLEOTIDE SEQUENCE</scope>
    <source>
        <strain evidence="4">Duluth1</strain>
        <tissue evidence="4">Whole animal</tissue>
    </source>
</reference>
<keyword evidence="5" id="KW-1185">Reference proteome</keyword>
<comment type="caution">
    <text evidence="4">The sequence shown here is derived from an EMBL/GenBank/DDBJ whole genome shotgun (WGS) entry which is preliminary data.</text>
</comment>